<evidence type="ECO:0000256" key="1">
    <source>
        <dbReference type="PROSITE-ProRule" id="PRU00339"/>
    </source>
</evidence>
<dbReference type="PROSITE" id="PS50005">
    <property type="entry name" value="TPR"/>
    <property type="match status" value="1"/>
</dbReference>
<evidence type="ECO:0000313" key="4">
    <source>
        <dbReference type="EMBL" id="AOW08624.1"/>
    </source>
</evidence>
<proteinExistence type="predicted"/>
<evidence type="ECO:0000256" key="2">
    <source>
        <dbReference type="SAM" id="Phobius"/>
    </source>
</evidence>
<reference evidence="4 5" key="1">
    <citation type="submission" date="2016-10" db="EMBL/GenBank/DDBJ databases">
        <title>Flavobacterium gilvum sp. nov., isolated from stream water.</title>
        <authorList>
            <person name="Shin S.-K."/>
            <person name="Cho Y.-J."/>
            <person name="Yi H."/>
        </authorList>
    </citation>
    <scope>NUCLEOTIDE SEQUENCE [LARGE SCALE GENOMIC DNA]</scope>
    <source>
        <strain evidence="4 5">EM1308</strain>
    </source>
</reference>
<gene>
    <name evidence="4" type="ORF">EM308_03430</name>
</gene>
<dbReference type="Pfam" id="PF00515">
    <property type="entry name" value="TPR_1"/>
    <property type="match status" value="1"/>
</dbReference>
<dbReference type="EMBL" id="CP017479">
    <property type="protein sequence ID" value="AOW08624.1"/>
    <property type="molecule type" value="Genomic_DNA"/>
</dbReference>
<dbReference type="RefSeq" id="WP_035636356.1">
    <property type="nucleotide sequence ID" value="NZ_CP017479.1"/>
</dbReference>
<dbReference type="InterPro" id="IPR003646">
    <property type="entry name" value="SH3-like_bac-type"/>
</dbReference>
<dbReference type="Gene3D" id="1.25.40.10">
    <property type="entry name" value="Tetratricopeptide repeat domain"/>
    <property type="match status" value="1"/>
</dbReference>
<feature type="transmembrane region" description="Helical" evidence="2">
    <location>
        <begin position="154"/>
        <end position="176"/>
    </location>
</feature>
<dbReference type="PROSITE" id="PS50293">
    <property type="entry name" value="TPR_REGION"/>
    <property type="match status" value="1"/>
</dbReference>
<dbReference type="SMART" id="SM00028">
    <property type="entry name" value="TPR"/>
    <property type="match status" value="2"/>
</dbReference>
<feature type="transmembrane region" description="Helical" evidence="2">
    <location>
        <begin position="126"/>
        <end position="147"/>
    </location>
</feature>
<feature type="domain" description="SH3b" evidence="3">
    <location>
        <begin position="184"/>
        <end position="245"/>
    </location>
</feature>
<protein>
    <submittedName>
        <fullName evidence="4">BatE protein</fullName>
    </submittedName>
</protein>
<dbReference type="Proteomes" id="UP000175968">
    <property type="component" value="Chromosome"/>
</dbReference>
<keyword evidence="2" id="KW-0472">Membrane</keyword>
<dbReference type="Gene3D" id="2.30.30.40">
    <property type="entry name" value="SH3 Domains"/>
    <property type="match status" value="1"/>
</dbReference>
<evidence type="ECO:0000313" key="5">
    <source>
        <dbReference type="Proteomes" id="UP000175968"/>
    </source>
</evidence>
<accession>A0AAC9N5P4</accession>
<dbReference type="InterPro" id="IPR019734">
    <property type="entry name" value="TPR_rpt"/>
</dbReference>
<name>A0AAC9N5P4_9FLAO</name>
<keyword evidence="1" id="KW-0802">TPR repeat</keyword>
<feature type="repeat" description="TPR" evidence="1">
    <location>
        <begin position="51"/>
        <end position="84"/>
    </location>
</feature>
<sequence length="248" mass="28514">MKNIFYILLLTTQVFFGQSGFKKGNDLYQNAKYAEAAQAYEAVLEGNQESAELYFNLGNCYYKLHQIAPAIYNYEKALVLDPSNREALNNIKFVQKQTIDEIKVVPKVGFAKLLRDFTGIYPFDTWAWISIGFAFLFLSFFMGYYFYQTVTVKRIFFVGMFVILLFLLMSVSAAFFEKSHYDHERPAIVFAESAEVRSEPQKGSSTTFVLHAGTKVYVDETLGNWKKIQLTDGTEGWIDRLAIKEVKD</sequence>
<dbReference type="SMART" id="SM00287">
    <property type="entry name" value="SH3b"/>
    <property type="match status" value="1"/>
</dbReference>
<keyword evidence="2" id="KW-0812">Transmembrane</keyword>
<dbReference type="Pfam" id="PF08239">
    <property type="entry name" value="SH3_3"/>
    <property type="match status" value="1"/>
</dbReference>
<keyword evidence="2" id="KW-1133">Transmembrane helix</keyword>
<dbReference type="AlphaFoldDB" id="A0AAC9N5P4"/>
<keyword evidence="5" id="KW-1185">Reference proteome</keyword>
<dbReference type="InterPro" id="IPR011990">
    <property type="entry name" value="TPR-like_helical_dom_sf"/>
</dbReference>
<dbReference type="SUPFAM" id="SSF48452">
    <property type="entry name" value="TPR-like"/>
    <property type="match status" value="1"/>
</dbReference>
<dbReference type="KEGG" id="fgl:EM308_03430"/>
<evidence type="ECO:0000259" key="3">
    <source>
        <dbReference type="SMART" id="SM00287"/>
    </source>
</evidence>
<organism evidence="4 5">
    <name type="scientific">Flavobacterium gilvum</name>
    <dbReference type="NCBI Taxonomy" id="1492737"/>
    <lineage>
        <taxon>Bacteria</taxon>
        <taxon>Pseudomonadati</taxon>
        <taxon>Bacteroidota</taxon>
        <taxon>Flavobacteriia</taxon>
        <taxon>Flavobacteriales</taxon>
        <taxon>Flavobacteriaceae</taxon>
        <taxon>Flavobacterium</taxon>
    </lineage>
</organism>